<feature type="domain" description="Amidase" evidence="2">
    <location>
        <begin position="27"/>
        <end position="415"/>
    </location>
</feature>
<organism evidence="3 4">
    <name type="scientific">Pigmentiphaga soli</name>
    <dbReference type="NCBI Taxonomy" id="1007095"/>
    <lineage>
        <taxon>Bacteria</taxon>
        <taxon>Pseudomonadati</taxon>
        <taxon>Pseudomonadota</taxon>
        <taxon>Betaproteobacteria</taxon>
        <taxon>Burkholderiales</taxon>
        <taxon>Alcaligenaceae</taxon>
        <taxon>Pigmentiphaga</taxon>
    </lineage>
</organism>
<feature type="region of interest" description="Disordered" evidence="1">
    <location>
        <begin position="130"/>
        <end position="151"/>
    </location>
</feature>
<keyword evidence="4" id="KW-1185">Reference proteome</keyword>
<name>A0ABP8HAV2_9BURK</name>
<dbReference type="RefSeq" id="WP_345250832.1">
    <property type="nucleotide sequence ID" value="NZ_BAABFO010000016.1"/>
</dbReference>
<evidence type="ECO:0000259" key="2">
    <source>
        <dbReference type="Pfam" id="PF01425"/>
    </source>
</evidence>
<dbReference type="Proteomes" id="UP001501671">
    <property type="component" value="Unassembled WGS sequence"/>
</dbReference>
<protein>
    <submittedName>
        <fullName evidence="3">Amidase</fullName>
    </submittedName>
</protein>
<dbReference type="InterPro" id="IPR023631">
    <property type="entry name" value="Amidase_dom"/>
</dbReference>
<evidence type="ECO:0000313" key="4">
    <source>
        <dbReference type="Proteomes" id="UP001501671"/>
    </source>
</evidence>
<dbReference type="SUPFAM" id="SSF75304">
    <property type="entry name" value="Amidase signature (AS) enzymes"/>
    <property type="match status" value="1"/>
</dbReference>
<evidence type="ECO:0000313" key="3">
    <source>
        <dbReference type="EMBL" id="GAA4336782.1"/>
    </source>
</evidence>
<dbReference type="Pfam" id="PF01425">
    <property type="entry name" value="Amidase"/>
    <property type="match status" value="1"/>
</dbReference>
<sequence>MPQTPPNALTATEAAAAIREGRLSSTDLVEACLARIDEREPALRAWAHLDPELGREQARQRDADTPAGPLHGVPIAVKDVIDTADQPTQMGSPIYAGYRPAADASIVSLLRGAGAVILGKTATAEFAGTAPAATTNPHDPTRTPGGSSSGSAAAVADLMVPVALGTQTGGSVQRPASFCGVFGYKPSYGRINRAGLKFAAESLDTLGWMARSLDDLALLDAVLSGEAPAPLEPLENPRIGICRTYLWERAEPSTRQALHDAADALRQAGLQVTERELPADFAGLSPVREVLNDYERARAMAYEWSHHRARISPQLSRSIERGFAMRHADYLQAQRFAHDTRVAFDAWLDDCDVLVAPCVNGEAPKGLDHTGDTTFQSLWTLLHAPTVGLPTHRGPHGLPVSIQLVARRGDDARLLRAALAAWRILSPQNQPGCRSAA</sequence>
<gene>
    <name evidence="3" type="ORF">GCM10023144_31600</name>
</gene>
<comment type="caution">
    <text evidence="3">The sequence shown here is derived from an EMBL/GenBank/DDBJ whole genome shotgun (WGS) entry which is preliminary data.</text>
</comment>
<accession>A0ABP8HAV2</accession>
<dbReference type="InterPro" id="IPR000120">
    <property type="entry name" value="Amidase"/>
</dbReference>
<dbReference type="EMBL" id="BAABFO010000016">
    <property type="protein sequence ID" value="GAA4336782.1"/>
    <property type="molecule type" value="Genomic_DNA"/>
</dbReference>
<evidence type="ECO:0000256" key="1">
    <source>
        <dbReference type="SAM" id="MobiDB-lite"/>
    </source>
</evidence>
<dbReference type="PANTHER" id="PTHR11895:SF151">
    <property type="entry name" value="GLUTAMYL-TRNA(GLN) AMIDOTRANSFERASE SUBUNIT A"/>
    <property type="match status" value="1"/>
</dbReference>
<dbReference type="PANTHER" id="PTHR11895">
    <property type="entry name" value="TRANSAMIDASE"/>
    <property type="match status" value="1"/>
</dbReference>
<dbReference type="Gene3D" id="3.90.1300.10">
    <property type="entry name" value="Amidase signature (AS) domain"/>
    <property type="match status" value="1"/>
</dbReference>
<reference evidence="4" key="1">
    <citation type="journal article" date="2019" name="Int. J. Syst. Evol. Microbiol.">
        <title>The Global Catalogue of Microorganisms (GCM) 10K type strain sequencing project: providing services to taxonomists for standard genome sequencing and annotation.</title>
        <authorList>
            <consortium name="The Broad Institute Genomics Platform"/>
            <consortium name="The Broad Institute Genome Sequencing Center for Infectious Disease"/>
            <person name="Wu L."/>
            <person name="Ma J."/>
        </authorList>
    </citation>
    <scope>NUCLEOTIDE SEQUENCE [LARGE SCALE GENOMIC DNA]</scope>
    <source>
        <strain evidence="4">JCM 17666</strain>
    </source>
</reference>
<proteinExistence type="predicted"/>
<dbReference type="InterPro" id="IPR036928">
    <property type="entry name" value="AS_sf"/>
</dbReference>